<keyword evidence="4" id="KW-1185">Reference proteome</keyword>
<feature type="signal peptide" evidence="2">
    <location>
        <begin position="1"/>
        <end position="25"/>
    </location>
</feature>
<sequence>MRRLLNILACLMLVCSLGAAATAHALERPDASIGVSVTPGEQIAEGHTPDDADQVPADGDKGYPHHHGGCHGDHVAAPVKIASTILTFDLRLAPVFAGRSMRPLPSADPALRPPQT</sequence>
<evidence type="ECO:0008006" key="5">
    <source>
        <dbReference type="Google" id="ProtNLM"/>
    </source>
</evidence>
<protein>
    <recommendedName>
        <fullName evidence="5">DUF2946 domain-containing protein</fullName>
    </recommendedName>
</protein>
<gene>
    <name evidence="3" type="ORF">COC42_05395</name>
</gene>
<dbReference type="Proteomes" id="UP000218366">
    <property type="component" value="Unassembled WGS sequence"/>
</dbReference>
<name>A0A2A4B6S6_9SPHN</name>
<feature type="chain" id="PRO_5012878655" description="DUF2946 domain-containing protein" evidence="2">
    <location>
        <begin position="26"/>
        <end position="116"/>
    </location>
</feature>
<feature type="region of interest" description="Disordered" evidence="1">
    <location>
        <begin position="29"/>
        <end position="69"/>
    </location>
</feature>
<dbReference type="EMBL" id="NWMW01000001">
    <property type="protein sequence ID" value="PCD03780.1"/>
    <property type="molecule type" value="Genomic_DNA"/>
</dbReference>
<evidence type="ECO:0000256" key="2">
    <source>
        <dbReference type="SAM" id="SignalP"/>
    </source>
</evidence>
<reference evidence="3 4" key="1">
    <citation type="submission" date="2017-09" db="EMBL/GenBank/DDBJ databases">
        <title>Sphingomonas spermidinifaciens 9NM-10, whole genome shotgun sequence.</title>
        <authorList>
            <person name="Feng G."/>
            <person name="Zhu H."/>
        </authorList>
    </citation>
    <scope>NUCLEOTIDE SEQUENCE [LARGE SCALE GENOMIC DNA]</scope>
    <source>
        <strain evidence="3 4">9NM-10</strain>
    </source>
</reference>
<evidence type="ECO:0000313" key="3">
    <source>
        <dbReference type="EMBL" id="PCD03780.1"/>
    </source>
</evidence>
<dbReference type="RefSeq" id="WP_096342184.1">
    <property type="nucleotide sequence ID" value="NZ_NWMW01000001.1"/>
</dbReference>
<evidence type="ECO:0000256" key="1">
    <source>
        <dbReference type="SAM" id="MobiDB-lite"/>
    </source>
</evidence>
<dbReference type="AlphaFoldDB" id="A0A2A4B6S6"/>
<evidence type="ECO:0000313" key="4">
    <source>
        <dbReference type="Proteomes" id="UP000218366"/>
    </source>
</evidence>
<keyword evidence="2" id="KW-0732">Signal</keyword>
<proteinExistence type="predicted"/>
<organism evidence="3 4">
    <name type="scientific">Sphingomonas spermidinifaciens</name>
    <dbReference type="NCBI Taxonomy" id="1141889"/>
    <lineage>
        <taxon>Bacteria</taxon>
        <taxon>Pseudomonadati</taxon>
        <taxon>Pseudomonadota</taxon>
        <taxon>Alphaproteobacteria</taxon>
        <taxon>Sphingomonadales</taxon>
        <taxon>Sphingomonadaceae</taxon>
        <taxon>Sphingomonas</taxon>
    </lineage>
</organism>
<dbReference type="OrthoDB" id="7473948at2"/>
<comment type="caution">
    <text evidence="3">The sequence shown here is derived from an EMBL/GenBank/DDBJ whole genome shotgun (WGS) entry which is preliminary data.</text>
</comment>
<accession>A0A2A4B6S6</accession>